<proteinExistence type="predicted"/>
<name>A0A1H3KU71_9BACT</name>
<dbReference type="RefSeq" id="WP_019596361.1">
    <property type="nucleotide sequence ID" value="NZ_FNQC01000001.1"/>
</dbReference>
<gene>
    <name evidence="1" type="ORF">SAMN05444412_101528</name>
</gene>
<organism evidence="1 2">
    <name type="scientific">Rhodonellum ikkaensis</name>
    <dbReference type="NCBI Taxonomy" id="336829"/>
    <lineage>
        <taxon>Bacteria</taxon>
        <taxon>Pseudomonadati</taxon>
        <taxon>Bacteroidota</taxon>
        <taxon>Cytophagia</taxon>
        <taxon>Cytophagales</taxon>
        <taxon>Cytophagaceae</taxon>
        <taxon>Rhodonellum</taxon>
    </lineage>
</organism>
<reference evidence="1 2" key="1">
    <citation type="submission" date="2016-10" db="EMBL/GenBank/DDBJ databases">
        <authorList>
            <person name="Varghese N."/>
            <person name="Submissions S."/>
        </authorList>
    </citation>
    <scope>NUCLEOTIDE SEQUENCE [LARGE SCALE GENOMIC DNA]</scope>
    <source>
        <strain evidence="1 2">DSM 17997</strain>
    </source>
</reference>
<accession>A0A1H3KU71</accession>
<evidence type="ECO:0000313" key="1">
    <source>
        <dbReference type="EMBL" id="SDY55733.1"/>
    </source>
</evidence>
<sequence>MEYNLAEIYFDNLNKRAPLLEKKMNDFINGISDPNWEKVLDFFRDRFFIDLPYLQSPCYGLIYPIQKVFHDKDIDQIHFNLFLSIEAPIFTAYYVAMEVDNGGDAKITLFSDQDFQPDGFDFDAAIKHVISVYPDHQFVSHKALFAEKVDWGIPLNGAKSEEGSYPFEFLFDQFYGQLDQLEVEE</sequence>
<dbReference type="Proteomes" id="UP000199663">
    <property type="component" value="Unassembled WGS sequence"/>
</dbReference>
<dbReference type="EMBL" id="FNQC01000001">
    <property type="protein sequence ID" value="SDY55733.1"/>
    <property type="molecule type" value="Genomic_DNA"/>
</dbReference>
<protein>
    <submittedName>
        <fullName evidence="1">Uncharacterized protein</fullName>
    </submittedName>
</protein>
<evidence type="ECO:0000313" key="2">
    <source>
        <dbReference type="Proteomes" id="UP000199663"/>
    </source>
</evidence>
<comment type="caution">
    <text evidence="1">The sequence shown here is derived from an EMBL/GenBank/DDBJ whole genome shotgun (WGS) entry which is preliminary data.</text>
</comment>
<keyword evidence="2" id="KW-1185">Reference proteome</keyword>